<name>A0A2A7UV85_COMTR</name>
<dbReference type="Proteomes" id="UP000220246">
    <property type="component" value="Unassembled WGS sequence"/>
</dbReference>
<protein>
    <submittedName>
        <fullName evidence="1">Uncharacterized protein</fullName>
    </submittedName>
</protein>
<organism evidence="1 2">
    <name type="scientific">Comamonas terrigena</name>
    <dbReference type="NCBI Taxonomy" id="32013"/>
    <lineage>
        <taxon>Bacteria</taxon>
        <taxon>Pseudomonadati</taxon>
        <taxon>Pseudomonadota</taxon>
        <taxon>Betaproteobacteria</taxon>
        <taxon>Burkholderiales</taxon>
        <taxon>Comamonadaceae</taxon>
        <taxon>Comamonas</taxon>
    </lineage>
</organism>
<evidence type="ECO:0000313" key="2">
    <source>
        <dbReference type="Proteomes" id="UP000220246"/>
    </source>
</evidence>
<dbReference type="AlphaFoldDB" id="A0A2A7UV85"/>
<evidence type="ECO:0000313" key="1">
    <source>
        <dbReference type="EMBL" id="PEH89101.1"/>
    </source>
</evidence>
<dbReference type="EMBL" id="PDEA01000001">
    <property type="protein sequence ID" value="PEH89101.1"/>
    <property type="molecule type" value="Genomic_DNA"/>
</dbReference>
<dbReference type="GeneID" id="80801199"/>
<accession>A0A2A7UV85</accession>
<comment type="caution">
    <text evidence="1">The sequence shown here is derived from an EMBL/GenBank/DDBJ whole genome shotgun (WGS) entry which is preliminary data.</text>
</comment>
<keyword evidence="2" id="KW-1185">Reference proteome</keyword>
<reference evidence="2" key="1">
    <citation type="submission" date="2017-09" db="EMBL/GenBank/DDBJ databases">
        <title>FDA dAtabase for Regulatory Grade micrObial Sequences (FDA-ARGOS): Supporting development and validation of Infectious Disease Dx tests.</title>
        <authorList>
            <person name="Minogue T."/>
            <person name="Wolcott M."/>
            <person name="Wasieloski L."/>
            <person name="Aguilar W."/>
            <person name="Moore D."/>
            <person name="Tallon L."/>
            <person name="Sadzewicz L."/>
            <person name="Ott S."/>
            <person name="Zhao X."/>
            <person name="Nagaraj S."/>
            <person name="Vavikolanu K."/>
            <person name="Aluvathingal J."/>
            <person name="Nadendla S."/>
            <person name="Sichtig H."/>
        </authorList>
    </citation>
    <scope>NUCLEOTIDE SEQUENCE [LARGE SCALE GENOMIC DNA]</scope>
    <source>
        <strain evidence="2">FDAARGOS_394</strain>
    </source>
</reference>
<dbReference type="RefSeq" id="WP_066534959.1">
    <property type="nucleotide sequence ID" value="NZ_DAMCYT010000059.1"/>
</dbReference>
<dbReference type="OrthoDB" id="8912660at2"/>
<gene>
    <name evidence="1" type="ORF">CRM82_11315</name>
</gene>
<proteinExistence type="predicted"/>
<sequence length="68" mass="7466">MAITPTTVCAQLDATIQSLGADQHHLLITSVIPSARRPEHQVRYSSDLTTAELRRLRDVIDQALTQAA</sequence>